<evidence type="ECO:0000313" key="2">
    <source>
        <dbReference type="Proteomes" id="UP000800040"/>
    </source>
</evidence>
<evidence type="ECO:0008006" key="3">
    <source>
        <dbReference type="Google" id="ProtNLM"/>
    </source>
</evidence>
<dbReference type="Proteomes" id="UP000800040">
    <property type="component" value="Unassembled WGS sequence"/>
</dbReference>
<dbReference type="EMBL" id="ML975434">
    <property type="protein sequence ID" value="KAF1829603.1"/>
    <property type="molecule type" value="Genomic_DNA"/>
</dbReference>
<dbReference type="InterPro" id="IPR036291">
    <property type="entry name" value="NAD(P)-bd_dom_sf"/>
</dbReference>
<sequence>MRTSSPSNSWGAILSLNDAYASYCVAKMAVYRLWDTVLISKPNLSVFHTQPGVVLTEMNLNVGGAESFKDVKTDDVILRASFNLWLSTPEARFLKGKFLWCNWNIEELKSRAKAIESGRLLNIDLMGWPFGSTTN</sequence>
<accession>A0A6A5K8B7</accession>
<name>A0A6A5K8B7_9PLEO</name>
<dbReference type="AlphaFoldDB" id="A0A6A5K8B7"/>
<reference evidence="1" key="1">
    <citation type="submission" date="2020-01" db="EMBL/GenBank/DDBJ databases">
        <authorList>
            <consortium name="DOE Joint Genome Institute"/>
            <person name="Haridas S."/>
            <person name="Albert R."/>
            <person name="Binder M."/>
            <person name="Bloem J."/>
            <person name="Labutti K."/>
            <person name="Salamov A."/>
            <person name="Andreopoulos B."/>
            <person name="Baker S.E."/>
            <person name="Barry K."/>
            <person name="Bills G."/>
            <person name="Bluhm B.H."/>
            <person name="Cannon C."/>
            <person name="Castanera R."/>
            <person name="Culley D.E."/>
            <person name="Daum C."/>
            <person name="Ezra D."/>
            <person name="Gonzalez J.B."/>
            <person name="Henrissat B."/>
            <person name="Kuo A."/>
            <person name="Liang C."/>
            <person name="Lipzen A."/>
            <person name="Lutzoni F."/>
            <person name="Magnuson J."/>
            <person name="Mondo S."/>
            <person name="Nolan M."/>
            <person name="Ohm R."/>
            <person name="Pangilinan J."/>
            <person name="Park H.-J."/>
            <person name="Ramirez L."/>
            <person name="Alfaro M."/>
            <person name="Sun H."/>
            <person name="Tritt A."/>
            <person name="Yoshinaga Y."/>
            <person name="Zwiers L.-H."/>
            <person name="Turgeon B.G."/>
            <person name="Goodwin S.B."/>
            <person name="Spatafora J.W."/>
            <person name="Crous P.W."/>
            <person name="Grigoriev I.V."/>
        </authorList>
    </citation>
    <scope>NUCLEOTIDE SEQUENCE</scope>
    <source>
        <strain evidence="1">P77</strain>
    </source>
</reference>
<evidence type="ECO:0000313" key="1">
    <source>
        <dbReference type="EMBL" id="KAF1829603.1"/>
    </source>
</evidence>
<protein>
    <recommendedName>
        <fullName evidence="3">NAD(P)-binding protein</fullName>
    </recommendedName>
</protein>
<proteinExistence type="predicted"/>
<dbReference type="OrthoDB" id="1933717at2759"/>
<gene>
    <name evidence="1" type="ORF">BDW02DRAFT_583548</name>
</gene>
<dbReference type="SUPFAM" id="SSF51735">
    <property type="entry name" value="NAD(P)-binding Rossmann-fold domains"/>
    <property type="match status" value="1"/>
</dbReference>
<keyword evidence="2" id="KW-1185">Reference proteome</keyword>
<organism evidence="1 2">
    <name type="scientific">Decorospora gaudefroyi</name>
    <dbReference type="NCBI Taxonomy" id="184978"/>
    <lineage>
        <taxon>Eukaryota</taxon>
        <taxon>Fungi</taxon>
        <taxon>Dikarya</taxon>
        <taxon>Ascomycota</taxon>
        <taxon>Pezizomycotina</taxon>
        <taxon>Dothideomycetes</taxon>
        <taxon>Pleosporomycetidae</taxon>
        <taxon>Pleosporales</taxon>
        <taxon>Pleosporineae</taxon>
        <taxon>Pleosporaceae</taxon>
        <taxon>Decorospora</taxon>
    </lineage>
</organism>